<feature type="region of interest" description="Disordered" evidence="1">
    <location>
        <begin position="221"/>
        <end position="249"/>
    </location>
</feature>
<feature type="compositionally biased region" description="Low complexity" evidence="1">
    <location>
        <begin position="7"/>
        <end position="19"/>
    </location>
</feature>
<feature type="transmembrane region" description="Helical" evidence="2">
    <location>
        <begin position="135"/>
        <end position="166"/>
    </location>
</feature>
<dbReference type="AlphaFoldDB" id="A0A317WKL6"/>
<dbReference type="RefSeq" id="XP_025400082.1">
    <property type="nucleotide sequence ID" value="XM_025542977.1"/>
</dbReference>
<comment type="caution">
    <text evidence="3">The sequence shown here is derived from an EMBL/GenBank/DDBJ whole genome shotgun (WGS) entry which is preliminary data.</text>
</comment>
<dbReference type="VEuPathDB" id="FungiDB:BO70DRAFT_361155"/>
<reference evidence="3 4" key="1">
    <citation type="submission" date="2016-12" db="EMBL/GenBank/DDBJ databases">
        <title>The genomes of Aspergillus section Nigri reveals drivers in fungal speciation.</title>
        <authorList>
            <consortium name="DOE Joint Genome Institute"/>
            <person name="Vesth T.C."/>
            <person name="Nybo J."/>
            <person name="Theobald S."/>
            <person name="Brandl J."/>
            <person name="Frisvad J.C."/>
            <person name="Nielsen K.F."/>
            <person name="Lyhne E.K."/>
            <person name="Kogle M.E."/>
            <person name="Kuo A."/>
            <person name="Riley R."/>
            <person name="Clum A."/>
            <person name="Nolan M."/>
            <person name="Lipzen A."/>
            <person name="Salamov A."/>
            <person name="Henrissat B."/>
            <person name="Wiebenga A."/>
            <person name="De Vries R.P."/>
            <person name="Grigoriev I.V."/>
            <person name="Mortensen U.H."/>
            <person name="Andersen M.R."/>
            <person name="Baker S.E."/>
        </authorList>
    </citation>
    <scope>NUCLEOTIDE SEQUENCE [LARGE SCALE GENOMIC DNA]</scope>
    <source>
        <strain evidence="3 4">CBS 117.55</strain>
    </source>
</reference>
<evidence type="ECO:0000256" key="2">
    <source>
        <dbReference type="SAM" id="Phobius"/>
    </source>
</evidence>
<dbReference type="OrthoDB" id="4223899at2759"/>
<sequence length="249" mass="26497">MALNSATSGLTSGVTGVTGRPPKLVSDLKNTAQQTQRTTARAANQATGGVPRPVTDAVLPGQFPGDENNIKSTQREPGNTGPVLAPLRQWFSQALPRLMDRCESKLMWLLSWFLPAPGQARVYEEAARRPASTTFLLCQLICCGIPLLIFLAGVFVFAAVAILLWAVLSLLILGPVLLVASMLGVSMWGWGWLFYGLIKWIDQTYLGGLISRFWFSRASGNGPAGESTGAEGAGDADGDTDGDGGTKEE</sequence>
<dbReference type="Pfam" id="PF16015">
    <property type="entry name" value="Promethin"/>
    <property type="match status" value="1"/>
</dbReference>
<keyword evidence="4" id="KW-1185">Reference proteome</keyword>
<organism evidence="3 4">
    <name type="scientific">Aspergillus heteromorphus CBS 117.55</name>
    <dbReference type="NCBI Taxonomy" id="1448321"/>
    <lineage>
        <taxon>Eukaryota</taxon>
        <taxon>Fungi</taxon>
        <taxon>Dikarya</taxon>
        <taxon>Ascomycota</taxon>
        <taxon>Pezizomycotina</taxon>
        <taxon>Eurotiomycetes</taxon>
        <taxon>Eurotiomycetidae</taxon>
        <taxon>Eurotiales</taxon>
        <taxon>Aspergillaceae</taxon>
        <taxon>Aspergillus</taxon>
        <taxon>Aspergillus subgen. Circumdati</taxon>
    </lineage>
</organism>
<keyword evidence="2" id="KW-0812">Transmembrane</keyword>
<feature type="transmembrane region" description="Helical" evidence="2">
    <location>
        <begin position="172"/>
        <end position="195"/>
    </location>
</feature>
<evidence type="ECO:0000256" key="1">
    <source>
        <dbReference type="SAM" id="MobiDB-lite"/>
    </source>
</evidence>
<keyword evidence="2" id="KW-0472">Membrane</keyword>
<dbReference type="GeneID" id="37065214"/>
<dbReference type="Proteomes" id="UP000247233">
    <property type="component" value="Unassembled WGS sequence"/>
</dbReference>
<feature type="compositionally biased region" description="Low complexity" evidence="1">
    <location>
        <begin position="30"/>
        <end position="47"/>
    </location>
</feature>
<dbReference type="EMBL" id="MSFL01000009">
    <property type="protein sequence ID" value="PWY84740.1"/>
    <property type="molecule type" value="Genomic_DNA"/>
</dbReference>
<evidence type="ECO:0000313" key="3">
    <source>
        <dbReference type="EMBL" id="PWY84740.1"/>
    </source>
</evidence>
<evidence type="ECO:0000313" key="4">
    <source>
        <dbReference type="Proteomes" id="UP000247233"/>
    </source>
</evidence>
<feature type="region of interest" description="Disordered" evidence="1">
    <location>
        <begin position="1"/>
        <end position="81"/>
    </location>
</feature>
<keyword evidence="2" id="KW-1133">Transmembrane helix</keyword>
<proteinExistence type="predicted"/>
<protein>
    <submittedName>
        <fullName evidence="3">Uncharacterized protein</fullName>
    </submittedName>
</protein>
<gene>
    <name evidence="3" type="ORF">BO70DRAFT_361155</name>
</gene>
<name>A0A317WKL6_9EURO</name>
<accession>A0A317WKL6</accession>